<dbReference type="CDD" id="cd22157">
    <property type="entry name" value="F-box_AtFBW1-like"/>
    <property type="match status" value="1"/>
</dbReference>
<sequence length="380" mass="44152">MAPSEQLPLDSVGEILCRLPRNSLARLRVVCKQWNATWEDRSFLNNYFTHARPQFILRTNSEIYSVDIINLNLDHGSQIDVSEIGLDYIPCKMITSLVHCDGFFLSDMFKRGFVIWNPWLRQSRWVVPEDTREYRFCGIGYDNTRPETGYKIFGFCICFDGTRQLYPNPKVAIYDCKSDACKFIVNASWGKDWRVPELDSIVSFNGNLYWVAYDSKTCEHFIRSFDFSKEMFKTFCLLPCNEEEDFAITQVLAVFRGDRFSVLRQSYMTRKVEILVTKHKIDSNGEAVVWKSLMKVSIPDFPRLQQKCFGGSGPSYFVDNKMLFVCTSDETGHPCIYIVQEDVFRKISIDSVVDRWSSCLTYIPSFVSIPLAQRNNKDRL</sequence>
<dbReference type="PROSITE" id="PS50181">
    <property type="entry name" value="FBOX"/>
    <property type="match status" value="1"/>
</dbReference>
<dbReference type="EMBL" id="KB870808">
    <property type="protein sequence ID" value="EOA27308.1"/>
    <property type="molecule type" value="Genomic_DNA"/>
</dbReference>
<dbReference type="PANTHER" id="PTHR31672:SF13">
    <property type="entry name" value="F-BOX PROTEIN CPR30-LIKE"/>
    <property type="match status" value="1"/>
</dbReference>
<dbReference type="InterPro" id="IPR006527">
    <property type="entry name" value="F-box-assoc_dom_typ1"/>
</dbReference>
<organism evidence="2 3">
    <name type="scientific">Capsella rubella</name>
    <dbReference type="NCBI Taxonomy" id="81985"/>
    <lineage>
        <taxon>Eukaryota</taxon>
        <taxon>Viridiplantae</taxon>
        <taxon>Streptophyta</taxon>
        <taxon>Embryophyta</taxon>
        <taxon>Tracheophyta</taxon>
        <taxon>Spermatophyta</taxon>
        <taxon>Magnoliopsida</taxon>
        <taxon>eudicotyledons</taxon>
        <taxon>Gunneridae</taxon>
        <taxon>Pentapetalae</taxon>
        <taxon>rosids</taxon>
        <taxon>malvids</taxon>
        <taxon>Brassicales</taxon>
        <taxon>Brassicaceae</taxon>
        <taxon>Camelineae</taxon>
        <taxon>Capsella</taxon>
    </lineage>
</organism>
<dbReference type="Proteomes" id="UP000029121">
    <property type="component" value="Unassembled WGS sequence"/>
</dbReference>
<proteinExistence type="predicted"/>
<dbReference type="InterPro" id="IPR050796">
    <property type="entry name" value="SCF_F-box_component"/>
</dbReference>
<accession>R0HTC6</accession>
<dbReference type="KEGG" id="crb:17889828"/>
<dbReference type="SMART" id="SM00256">
    <property type="entry name" value="FBOX"/>
    <property type="match status" value="1"/>
</dbReference>
<dbReference type="Pfam" id="PF00646">
    <property type="entry name" value="F-box"/>
    <property type="match status" value="1"/>
</dbReference>
<gene>
    <name evidence="2" type="ORF">CARUB_v10023428mg</name>
</gene>
<name>R0HTC6_9BRAS</name>
<dbReference type="Gene3D" id="1.20.1280.50">
    <property type="match status" value="1"/>
</dbReference>
<dbReference type="InterPro" id="IPR036047">
    <property type="entry name" value="F-box-like_dom_sf"/>
</dbReference>
<protein>
    <recommendedName>
        <fullName evidence="1">F-box domain-containing protein</fullName>
    </recommendedName>
</protein>
<dbReference type="InterPro" id="IPR017451">
    <property type="entry name" value="F-box-assoc_interact_dom"/>
</dbReference>
<evidence type="ECO:0000259" key="1">
    <source>
        <dbReference type="PROSITE" id="PS50181"/>
    </source>
</evidence>
<dbReference type="OrthoDB" id="1022147at2759"/>
<evidence type="ECO:0000313" key="3">
    <source>
        <dbReference type="Proteomes" id="UP000029121"/>
    </source>
</evidence>
<dbReference type="PANTHER" id="PTHR31672">
    <property type="entry name" value="BNACNNG10540D PROTEIN"/>
    <property type="match status" value="1"/>
</dbReference>
<evidence type="ECO:0000313" key="2">
    <source>
        <dbReference type="EMBL" id="EOA27308.1"/>
    </source>
</evidence>
<dbReference type="InterPro" id="IPR001810">
    <property type="entry name" value="F-box_dom"/>
</dbReference>
<dbReference type="SUPFAM" id="SSF81383">
    <property type="entry name" value="F-box domain"/>
    <property type="match status" value="1"/>
</dbReference>
<dbReference type="NCBIfam" id="TIGR01640">
    <property type="entry name" value="F_box_assoc_1"/>
    <property type="match status" value="1"/>
</dbReference>
<keyword evidence="3" id="KW-1185">Reference proteome</keyword>
<reference evidence="3" key="1">
    <citation type="journal article" date="2013" name="Nat. Genet.">
        <title>The Capsella rubella genome and the genomic consequences of rapid mating system evolution.</title>
        <authorList>
            <person name="Slotte T."/>
            <person name="Hazzouri K.M."/>
            <person name="Agren J.A."/>
            <person name="Koenig D."/>
            <person name="Maumus F."/>
            <person name="Guo Y.L."/>
            <person name="Steige K."/>
            <person name="Platts A.E."/>
            <person name="Escobar J.S."/>
            <person name="Newman L.K."/>
            <person name="Wang W."/>
            <person name="Mandakova T."/>
            <person name="Vello E."/>
            <person name="Smith L.M."/>
            <person name="Henz S.R."/>
            <person name="Steffen J."/>
            <person name="Takuno S."/>
            <person name="Brandvain Y."/>
            <person name="Coop G."/>
            <person name="Andolfatto P."/>
            <person name="Hu T.T."/>
            <person name="Blanchette M."/>
            <person name="Clark R.M."/>
            <person name="Quesneville H."/>
            <person name="Nordborg M."/>
            <person name="Gaut B.S."/>
            <person name="Lysak M.A."/>
            <person name="Jenkins J."/>
            <person name="Grimwood J."/>
            <person name="Chapman J."/>
            <person name="Prochnik S."/>
            <person name="Shu S."/>
            <person name="Rokhsar D."/>
            <person name="Schmutz J."/>
            <person name="Weigel D."/>
            <person name="Wright S.I."/>
        </authorList>
    </citation>
    <scope>NUCLEOTIDE SEQUENCE [LARGE SCALE GENOMIC DNA]</scope>
    <source>
        <strain evidence="3">cv. Monte Gargano</strain>
    </source>
</reference>
<dbReference type="Pfam" id="PF07734">
    <property type="entry name" value="FBA_1"/>
    <property type="match status" value="1"/>
</dbReference>
<dbReference type="AlphaFoldDB" id="R0HTC6"/>
<feature type="domain" description="F-box" evidence="1">
    <location>
        <begin position="1"/>
        <end position="51"/>
    </location>
</feature>